<gene>
    <name evidence="1" type="ORF">HPB47_010099</name>
</gene>
<accession>A0AC60P0E6</accession>
<name>A0AC60P0E6_IXOPE</name>
<keyword evidence="2" id="KW-1185">Reference proteome</keyword>
<organism evidence="1 2">
    <name type="scientific">Ixodes persulcatus</name>
    <name type="common">Taiga tick</name>
    <dbReference type="NCBI Taxonomy" id="34615"/>
    <lineage>
        <taxon>Eukaryota</taxon>
        <taxon>Metazoa</taxon>
        <taxon>Ecdysozoa</taxon>
        <taxon>Arthropoda</taxon>
        <taxon>Chelicerata</taxon>
        <taxon>Arachnida</taxon>
        <taxon>Acari</taxon>
        <taxon>Parasitiformes</taxon>
        <taxon>Ixodida</taxon>
        <taxon>Ixodoidea</taxon>
        <taxon>Ixodidae</taxon>
        <taxon>Ixodinae</taxon>
        <taxon>Ixodes</taxon>
    </lineage>
</organism>
<protein>
    <submittedName>
        <fullName evidence="1">Uncharacterized protein</fullName>
    </submittedName>
</protein>
<evidence type="ECO:0000313" key="2">
    <source>
        <dbReference type="Proteomes" id="UP000805193"/>
    </source>
</evidence>
<proteinExistence type="predicted"/>
<dbReference type="Proteomes" id="UP000805193">
    <property type="component" value="Unassembled WGS sequence"/>
</dbReference>
<dbReference type="EMBL" id="JABSTQ010011327">
    <property type="protein sequence ID" value="KAG0412760.1"/>
    <property type="molecule type" value="Genomic_DNA"/>
</dbReference>
<evidence type="ECO:0000313" key="1">
    <source>
        <dbReference type="EMBL" id="KAG0412760.1"/>
    </source>
</evidence>
<reference evidence="1 2" key="1">
    <citation type="journal article" date="2020" name="Cell">
        <title>Large-Scale Comparative Analyses of Tick Genomes Elucidate Their Genetic Diversity and Vector Capacities.</title>
        <authorList>
            <consortium name="Tick Genome and Microbiome Consortium (TIGMIC)"/>
            <person name="Jia N."/>
            <person name="Wang J."/>
            <person name="Shi W."/>
            <person name="Du L."/>
            <person name="Sun Y."/>
            <person name="Zhan W."/>
            <person name="Jiang J.F."/>
            <person name="Wang Q."/>
            <person name="Zhang B."/>
            <person name="Ji P."/>
            <person name="Bell-Sakyi L."/>
            <person name="Cui X.M."/>
            <person name="Yuan T.T."/>
            <person name="Jiang B.G."/>
            <person name="Yang W.F."/>
            <person name="Lam T.T."/>
            <person name="Chang Q.C."/>
            <person name="Ding S.J."/>
            <person name="Wang X.J."/>
            <person name="Zhu J.G."/>
            <person name="Ruan X.D."/>
            <person name="Zhao L."/>
            <person name="Wei J.T."/>
            <person name="Ye R.Z."/>
            <person name="Que T.C."/>
            <person name="Du C.H."/>
            <person name="Zhou Y.H."/>
            <person name="Cheng J.X."/>
            <person name="Dai P.F."/>
            <person name="Guo W.B."/>
            <person name="Han X.H."/>
            <person name="Huang E.J."/>
            <person name="Li L.F."/>
            <person name="Wei W."/>
            <person name="Gao Y.C."/>
            <person name="Liu J.Z."/>
            <person name="Shao H.Z."/>
            <person name="Wang X."/>
            <person name="Wang C.C."/>
            <person name="Yang T.C."/>
            <person name="Huo Q.B."/>
            <person name="Li W."/>
            <person name="Chen H.Y."/>
            <person name="Chen S.E."/>
            <person name="Zhou L.G."/>
            <person name="Ni X.B."/>
            <person name="Tian J.H."/>
            <person name="Sheng Y."/>
            <person name="Liu T."/>
            <person name="Pan Y.S."/>
            <person name="Xia L.Y."/>
            <person name="Li J."/>
            <person name="Zhao F."/>
            <person name="Cao W.C."/>
        </authorList>
    </citation>
    <scope>NUCLEOTIDE SEQUENCE [LARGE SCALE GENOMIC DNA]</scope>
    <source>
        <strain evidence="1">Iper-2018</strain>
    </source>
</reference>
<sequence>MSPSKMPHRAGKVRKGPYLPDAGFRSAKMGEASEKSQTHVLSLSRSPDESFSRKRENEAKPPRLSAVIRVRAGGWKKVPPGESEEKSPPSQAALLRFTNGSELTLARRTEDSESSSLKHLTVAATAPQSITGTVLTLLDPGVAEMSKSGCVFQERLGWERPGWFAQDGPSPVLDYDYYGSYENKKHESDTYGDKLKMDYTFGFPKHHEIRADPCFCLKRFKCRASCACRSPQPSPLGGSSSKQHCELDGSLGLRGHAVLLRYLHFAVQQTFCTTHMSREPMSRARITDKKRGNPLRLHMPREQKPRIADAADPHFTMQ</sequence>
<comment type="caution">
    <text evidence="1">The sequence shown here is derived from an EMBL/GenBank/DDBJ whole genome shotgun (WGS) entry which is preliminary data.</text>
</comment>